<feature type="domain" description="Ig-like" evidence="1">
    <location>
        <begin position="24"/>
        <end position="97"/>
    </location>
</feature>
<name>A0AAV2S5L1_MEGNR</name>
<dbReference type="Proteomes" id="UP001497623">
    <property type="component" value="Unassembled WGS sequence"/>
</dbReference>
<evidence type="ECO:0000313" key="2">
    <source>
        <dbReference type="EMBL" id="CAL4158223.1"/>
    </source>
</evidence>
<feature type="non-terminal residue" evidence="2">
    <location>
        <position position="201"/>
    </location>
</feature>
<proteinExistence type="predicted"/>
<comment type="caution">
    <text evidence="2">The sequence shown here is derived from an EMBL/GenBank/DDBJ whole genome shotgun (WGS) entry which is preliminary data.</text>
</comment>
<feature type="domain" description="Ig-like" evidence="1">
    <location>
        <begin position="108"/>
        <end position="201"/>
    </location>
</feature>
<dbReference type="AlphaFoldDB" id="A0AAV2S5L1"/>
<dbReference type="SUPFAM" id="SSF48726">
    <property type="entry name" value="Immunoglobulin"/>
    <property type="match status" value="2"/>
</dbReference>
<protein>
    <recommendedName>
        <fullName evidence="1">Ig-like domain-containing protein</fullName>
    </recommendedName>
</protein>
<evidence type="ECO:0000259" key="1">
    <source>
        <dbReference type="PROSITE" id="PS50835"/>
    </source>
</evidence>
<accession>A0AAV2S5L1</accession>
<dbReference type="InterPro" id="IPR036179">
    <property type="entry name" value="Ig-like_dom_sf"/>
</dbReference>
<dbReference type="InterPro" id="IPR007110">
    <property type="entry name" value="Ig-like_dom"/>
</dbReference>
<dbReference type="InterPro" id="IPR013783">
    <property type="entry name" value="Ig-like_fold"/>
</dbReference>
<dbReference type="PROSITE" id="PS50835">
    <property type="entry name" value="IG_LIKE"/>
    <property type="match status" value="2"/>
</dbReference>
<dbReference type="EMBL" id="CAXKWB010042633">
    <property type="protein sequence ID" value="CAL4158223.1"/>
    <property type="molecule type" value="Genomic_DNA"/>
</dbReference>
<reference evidence="2 3" key="1">
    <citation type="submission" date="2024-05" db="EMBL/GenBank/DDBJ databases">
        <authorList>
            <person name="Wallberg A."/>
        </authorList>
    </citation>
    <scope>NUCLEOTIDE SEQUENCE [LARGE SCALE GENOMIC DNA]</scope>
</reference>
<keyword evidence="3" id="KW-1185">Reference proteome</keyword>
<gene>
    <name evidence="2" type="ORF">MNOR_LOCUS32054</name>
</gene>
<feature type="non-terminal residue" evidence="2">
    <location>
        <position position="1"/>
    </location>
</feature>
<sequence length="201" mass="21823">GTSLSTLGSTSTGIDDLKLVQEPPESVVFTNSSGAAVNCVADGASTPTIRWTTADGRTLHEVPGLLNVLTNGTLEFPAFPAQRYDTRLHDATYVCTALGPGGALRARPTHIRAVVVGDYEVQVYDQLVMSGNTAVLRCSVPSYVREYVQVTSWVRDDNFNIYPTLHGDGKYHMLEGGDLHVLDVGPQDGHSRFHCRSRHIL</sequence>
<dbReference type="Gene3D" id="2.60.40.10">
    <property type="entry name" value="Immunoglobulins"/>
    <property type="match status" value="2"/>
</dbReference>
<organism evidence="2 3">
    <name type="scientific">Meganyctiphanes norvegica</name>
    <name type="common">Northern krill</name>
    <name type="synonym">Thysanopoda norvegica</name>
    <dbReference type="NCBI Taxonomy" id="48144"/>
    <lineage>
        <taxon>Eukaryota</taxon>
        <taxon>Metazoa</taxon>
        <taxon>Ecdysozoa</taxon>
        <taxon>Arthropoda</taxon>
        <taxon>Crustacea</taxon>
        <taxon>Multicrustacea</taxon>
        <taxon>Malacostraca</taxon>
        <taxon>Eumalacostraca</taxon>
        <taxon>Eucarida</taxon>
        <taxon>Euphausiacea</taxon>
        <taxon>Euphausiidae</taxon>
        <taxon>Meganyctiphanes</taxon>
    </lineage>
</organism>
<evidence type="ECO:0000313" key="3">
    <source>
        <dbReference type="Proteomes" id="UP001497623"/>
    </source>
</evidence>